<dbReference type="CDD" id="cd06902">
    <property type="entry name" value="lectin_ERGIC-53_ERGL"/>
    <property type="match status" value="1"/>
</dbReference>
<feature type="chain" id="PRO_5019101837" description="L-type lectin-like domain-containing protein" evidence="10">
    <location>
        <begin position="22"/>
        <end position="486"/>
    </location>
</feature>
<dbReference type="SUPFAM" id="SSF49899">
    <property type="entry name" value="Concanavalin A-like lectins/glucanases"/>
    <property type="match status" value="1"/>
</dbReference>
<protein>
    <recommendedName>
        <fullName evidence="11">L-type lectin-like domain-containing protein</fullName>
    </recommendedName>
</protein>
<proteinExistence type="predicted"/>
<keyword evidence="7" id="KW-1015">Disulfide bond</keyword>
<evidence type="ECO:0000256" key="5">
    <source>
        <dbReference type="ARBA" id="ARBA00022989"/>
    </source>
</evidence>
<reference evidence="12 13" key="1">
    <citation type="journal article" date="2018" name="Nat. Ecol. Evol.">
        <title>Shark genomes provide insights into elasmobranch evolution and the origin of vertebrates.</title>
        <authorList>
            <person name="Hara Y"/>
            <person name="Yamaguchi K"/>
            <person name="Onimaru K"/>
            <person name="Kadota M"/>
            <person name="Koyanagi M"/>
            <person name="Keeley SD"/>
            <person name="Tatsumi K"/>
            <person name="Tanaka K"/>
            <person name="Motone F"/>
            <person name="Kageyama Y"/>
            <person name="Nozu R"/>
            <person name="Adachi N"/>
            <person name="Nishimura O"/>
            <person name="Nakagawa R"/>
            <person name="Tanegashima C"/>
            <person name="Kiyatake I"/>
            <person name="Matsumoto R"/>
            <person name="Murakumo K"/>
            <person name="Nishida K"/>
            <person name="Terakita A"/>
            <person name="Kuratani S"/>
            <person name="Sato K"/>
            <person name="Hyodo S Kuraku.S."/>
        </authorList>
    </citation>
    <scope>NUCLEOTIDE SEQUENCE [LARGE SCALE GENOMIC DNA]</scope>
</reference>
<evidence type="ECO:0000256" key="2">
    <source>
        <dbReference type="ARBA" id="ARBA00022692"/>
    </source>
</evidence>
<feature type="signal peptide" evidence="10">
    <location>
        <begin position="1"/>
        <end position="21"/>
    </location>
</feature>
<evidence type="ECO:0000256" key="10">
    <source>
        <dbReference type="SAM" id="SignalP"/>
    </source>
</evidence>
<evidence type="ECO:0000256" key="3">
    <source>
        <dbReference type="ARBA" id="ARBA00022729"/>
    </source>
</evidence>
<dbReference type="GO" id="GO:0030134">
    <property type="term" value="C:COPII-coated ER to Golgi transport vesicle"/>
    <property type="evidence" value="ECO:0007669"/>
    <property type="project" value="TreeGrafter"/>
</dbReference>
<dbReference type="InterPro" id="IPR005052">
    <property type="entry name" value="Lectin_leg"/>
</dbReference>
<gene>
    <name evidence="12" type="ORF">scyTo_0003946</name>
</gene>
<comment type="subcellular location">
    <subcellularLocation>
        <location evidence="1">Endoplasmic reticulum-Golgi intermediate compartment membrane</location>
        <topology evidence="1">Single-pass type I membrane protein</topology>
    </subcellularLocation>
</comment>
<dbReference type="PANTHER" id="PTHR12223">
    <property type="entry name" value="VESICULAR MANNOSE-BINDING LECTIN"/>
    <property type="match status" value="1"/>
</dbReference>
<evidence type="ECO:0000256" key="1">
    <source>
        <dbReference type="ARBA" id="ARBA00004151"/>
    </source>
</evidence>
<keyword evidence="8" id="KW-0175">Coiled coil</keyword>
<dbReference type="OrthoDB" id="10265193at2759"/>
<keyword evidence="6 9" id="KW-0472">Membrane</keyword>
<dbReference type="EMBL" id="BFAA01001124">
    <property type="protein sequence ID" value="GCB60501.1"/>
    <property type="molecule type" value="Genomic_DNA"/>
</dbReference>
<dbReference type="GO" id="GO:0000139">
    <property type="term" value="C:Golgi membrane"/>
    <property type="evidence" value="ECO:0007669"/>
    <property type="project" value="TreeGrafter"/>
</dbReference>
<dbReference type="Proteomes" id="UP000288216">
    <property type="component" value="Unassembled WGS sequence"/>
</dbReference>
<keyword evidence="13" id="KW-1185">Reference proteome</keyword>
<accession>A0A401NHZ8</accession>
<evidence type="ECO:0000256" key="4">
    <source>
        <dbReference type="ARBA" id="ARBA00022734"/>
    </source>
</evidence>
<dbReference type="Gene3D" id="2.60.120.200">
    <property type="match status" value="1"/>
</dbReference>
<name>A0A401NHZ8_SCYTO</name>
<dbReference type="Pfam" id="PF03388">
    <property type="entry name" value="Lectin_leg-like"/>
    <property type="match status" value="1"/>
</dbReference>
<dbReference type="OMA" id="FRAKIRY"/>
<dbReference type="InterPro" id="IPR013320">
    <property type="entry name" value="ConA-like_dom_sf"/>
</dbReference>
<dbReference type="GO" id="GO:0006888">
    <property type="term" value="P:endoplasmic reticulum to Golgi vesicle-mediated transport"/>
    <property type="evidence" value="ECO:0007669"/>
    <property type="project" value="TreeGrafter"/>
</dbReference>
<dbReference type="AlphaFoldDB" id="A0A401NHZ8"/>
<keyword evidence="5 9" id="KW-1133">Transmembrane helix</keyword>
<evidence type="ECO:0000313" key="12">
    <source>
        <dbReference type="EMBL" id="GCB60501.1"/>
    </source>
</evidence>
<dbReference type="GO" id="GO:0005537">
    <property type="term" value="F:D-mannose binding"/>
    <property type="evidence" value="ECO:0007669"/>
    <property type="project" value="TreeGrafter"/>
</dbReference>
<organism evidence="12 13">
    <name type="scientific">Scyliorhinus torazame</name>
    <name type="common">Cloudy catshark</name>
    <name type="synonym">Catulus torazame</name>
    <dbReference type="NCBI Taxonomy" id="75743"/>
    <lineage>
        <taxon>Eukaryota</taxon>
        <taxon>Metazoa</taxon>
        <taxon>Chordata</taxon>
        <taxon>Craniata</taxon>
        <taxon>Vertebrata</taxon>
        <taxon>Chondrichthyes</taxon>
        <taxon>Elasmobranchii</taxon>
        <taxon>Galeomorphii</taxon>
        <taxon>Galeoidea</taxon>
        <taxon>Carcharhiniformes</taxon>
        <taxon>Scyliorhinidae</taxon>
        <taxon>Scyliorhinus</taxon>
    </lineage>
</organism>
<dbReference type="GO" id="GO:0005789">
    <property type="term" value="C:endoplasmic reticulum membrane"/>
    <property type="evidence" value="ECO:0007669"/>
    <property type="project" value="TreeGrafter"/>
</dbReference>
<dbReference type="GO" id="GO:0033116">
    <property type="term" value="C:endoplasmic reticulum-Golgi intermediate compartment membrane"/>
    <property type="evidence" value="ECO:0007669"/>
    <property type="project" value="UniProtKB-SubCell"/>
</dbReference>
<keyword evidence="4" id="KW-0430">Lectin</keyword>
<feature type="domain" description="L-type lectin-like" evidence="11">
    <location>
        <begin position="26"/>
        <end position="249"/>
    </location>
</feature>
<evidence type="ECO:0000259" key="11">
    <source>
        <dbReference type="PROSITE" id="PS51328"/>
    </source>
</evidence>
<dbReference type="PROSITE" id="PS51328">
    <property type="entry name" value="L_LECTIN_LIKE"/>
    <property type="match status" value="1"/>
</dbReference>
<dbReference type="PANTHER" id="PTHR12223:SF43">
    <property type="entry name" value="LECTIN, MANNOSE-BINDING, 1"/>
    <property type="match status" value="1"/>
</dbReference>
<feature type="transmembrane region" description="Helical" evidence="9">
    <location>
        <begin position="454"/>
        <end position="474"/>
    </location>
</feature>
<dbReference type="InterPro" id="IPR051136">
    <property type="entry name" value="Intracellular_Lectin-GPT"/>
</dbReference>
<evidence type="ECO:0000256" key="7">
    <source>
        <dbReference type="ARBA" id="ARBA00023157"/>
    </source>
</evidence>
<dbReference type="FunFam" id="2.60.120.200:FF:000028">
    <property type="entry name" value="Blast:Protein ERGIC-53"/>
    <property type="match status" value="1"/>
</dbReference>
<evidence type="ECO:0000256" key="6">
    <source>
        <dbReference type="ARBA" id="ARBA00023136"/>
    </source>
</evidence>
<feature type="coiled-coil region" evidence="8">
    <location>
        <begin position="259"/>
        <end position="286"/>
    </location>
</feature>
<keyword evidence="3 10" id="KW-0732">Signal</keyword>
<dbReference type="STRING" id="75743.A0A401NHZ8"/>
<comment type="caution">
    <text evidence="12">The sequence shown here is derived from an EMBL/GenBank/DDBJ whole genome shotgun (WGS) entry which is preliminary data.</text>
</comment>
<sequence>MAGCVRALLSLLCLLSAPARGQRPHRRFEYKHSFKGPHLVLQDGTVPFWTHHGSALPSSERIRVVPSLRSQSGSVWTKNNFAFENWEVKVSFRINGRNRVGADGLAIWYTRERGPTGPVYGAADHWDGVGIFFDSYDNDGRVNNPAILVVGNDGQLTYDHPNDGGNQALGSCFRDYRNSYHPVGVRVRYYQKTLQLYLNVGVTDFDENYEFCAEVRDMNLPSSGYFGVSAATGGVADDHDVLSFLAFSLTQPGVMDPSNQMLNREHEEYQKEYERFEKDLEKRKDEFLKEHPELRTPEDVFETEDQRELQMVVGGQSVIHQVLKVLRERLDEAFEEQKQYSERLSTMGKDLRTTTARDALEQNADGSQSLMLVLNGQKEMIQQVQEIRTSIADILSKVKQSQHPLNTVAAEKSHISEIKEHVHIIRKDVDNLSIIKVQQVTCPKIPPIPSCTSVWHFLAFLVLQSVFFLSYLIHRSKREASYKKFF</sequence>
<evidence type="ECO:0000313" key="13">
    <source>
        <dbReference type="Proteomes" id="UP000288216"/>
    </source>
</evidence>
<keyword evidence="2 9" id="KW-0812">Transmembrane</keyword>
<evidence type="ECO:0000256" key="9">
    <source>
        <dbReference type="SAM" id="Phobius"/>
    </source>
</evidence>
<evidence type="ECO:0000256" key="8">
    <source>
        <dbReference type="SAM" id="Coils"/>
    </source>
</evidence>